<proteinExistence type="predicted"/>
<evidence type="ECO:0000313" key="1">
    <source>
        <dbReference type="EMBL" id="GAF77497.1"/>
    </source>
</evidence>
<gene>
    <name evidence="1" type="ORF">S01H1_18082</name>
</gene>
<name>X0SNT0_9ZZZZ</name>
<accession>X0SNT0</accession>
<sequence>MAKGNWSGGAADATIIEANKHREYLTIQMGTAGTCALAFGEAAIAGEGIQLLEIGDTVKARGLNARLAVHQIGAGVAGTWQDGDLEFSQGPNPSP</sequence>
<reference evidence="1" key="1">
    <citation type="journal article" date="2014" name="Front. Microbiol.">
        <title>High frequency of phylogenetically diverse reductive dehalogenase-homologous genes in deep subseafloor sedimentary metagenomes.</title>
        <authorList>
            <person name="Kawai M."/>
            <person name="Futagami T."/>
            <person name="Toyoda A."/>
            <person name="Takaki Y."/>
            <person name="Nishi S."/>
            <person name="Hori S."/>
            <person name="Arai W."/>
            <person name="Tsubouchi T."/>
            <person name="Morono Y."/>
            <person name="Uchiyama I."/>
            <person name="Ito T."/>
            <person name="Fujiyama A."/>
            <person name="Inagaki F."/>
            <person name="Takami H."/>
        </authorList>
    </citation>
    <scope>NUCLEOTIDE SEQUENCE</scope>
    <source>
        <strain evidence="1">Expedition CK06-06</strain>
    </source>
</reference>
<dbReference type="AlphaFoldDB" id="X0SNT0"/>
<comment type="caution">
    <text evidence="1">The sequence shown here is derived from an EMBL/GenBank/DDBJ whole genome shotgun (WGS) entry which is preliminary data.</text>
</comment>
<protein>
    <submittedName>
        <fullName evidence="1">Uncharacterized protein</fullName>
    </submittedName>
</protein>
<organism evidence="1">
    <name type="scientific">marine sediment metagenome</name>
    <dbReference type="NCBI Taxonomy" id="412755"/>
    <lineage>
        <taxon>unclassified sequences</taxon>
        <taxon>metagenomes</taxon>
        <taxon>ecological metagenomes</taxon>
    </lineage>
</organism>
<dbReference type="EMBL" id="BARS01009639">
    <property type="protein sequence ID" value="GAF77497.1"/>
    <property type="molecule type" value="Genomic_DNA"/>
</dbReference>